<dbReference type="GO" id="GO:0003677">
    <property type="term" value="F:DNA binding"/>
    <property type="evidence" value="ECO:0007669"/>
    <property type="project" value="UniProtKB-KW"/>
</dbReference>
<keyword evidence="1" id="KW-0238">DNA-binding</keyword>
<dbReference type="AlphaFoldDB" id="A0A4P6JYM4"/>
<accession>A0A4P6JYM4</accession>
<keyword evidence="2" id="KW-1185">Reference proteome</keyword>
<proteinExistence type="predicted"/>
<dbReference type="OrthoDB" id="57247at2"/>
<evidence type="ECO:0000313" key="1">
    <source>
        <dbReference type="EMBL" id="QBD80837.1"/>
    </source>
</evidence>
<organism evidence="1 2">
    <name type="scientific">Ktedonosporobacter rubrisoli</name>
    <dbReference type="NCBI Taxonomy" id="2509675"/>
    <lineage>
        <taxon>Bacteria</taxon>
        <taxon>Bacillati</taxon>
        <taxon>Chloroflexota</taxon>
        <taxon>Ktedonobacteria</taxon>
        <taxon>Ktedonobacterales</taxon>
        <taxon>Ktedonosporobacteraceae</taxon>
        <taxon>Ktedonosporobacter</taxon>
    </lineage>
</organism>
<sequence>MGERKLTLRDLNRSTLARQFLLERTSLSPLDGLKQLIALQAQLPQPPYLGLWTRLAEFERASLTELLASRQAVRATMMRATLQVMMAEDYALLRSALQPALTRSLYAFFGKRVKELPIEQFVEAARVSIQERPRTFAEIRSTLAAQFPEIDPALLAYAVRTQLPLVQVPPAGSWDFASNPSLELAQNCLKYPFASADEGLRLLILRYLAAFGPATIKDMQAWSGLSRLQDVVKRYRSSLRTFRNEQGQELFDLPDAPLPMATAPAPPRFLPEFDNLLLAFAERRRIIADEYRTAVFLTVGRVRATFLLDGFVAGTWKIERGRKTVRLLIEPFKPLSAQVRSVLLAEGECLLHWVADSAESVELQIIDPT</sequence>
<dbReference type="Proteomes" id="UP000290365">
    <property type="component" value="Chromosome"/>
</dbReference>
<evidence type="ECO:0000313" key="2">
    <source>
        <dbReference type="Proteomes" id="UP000290365"/>
    </source>
</evidence>
<dbReference type="RefSeq" id="WP_129891899.1">
    <property type="nucleotide sequence ID" value="NZ_CP035758.1"/>
</dbReference>
<protein>
    <submittedName>
        <fullName evidence="1">Winged helix DNA-binding domain-containing protein</fullName>
    </submittedName>
</protein>
<dbReference type="InterPro" id="IPR009351">
    <property type="entry name" value="AlkZ-like"/>
</dbReference>
<name>A0A4P6JYM4_KTERU</name>
<dbReference type="EMBL" id="CP035758">
    <property type="protein sequence ID" value="QBD80837.1"/>
    <property type="molecule type" value="Genomic_DNA"/>
</dbReference>
<dbReference type="Pfam" id="PF06224">
    <property type="entry name" value="AlkZ-like"/>
    <property type="match status" value="1"/>
</dbReference>
<dbReference type="KEGG" id="kbs:EPA93_34670"/>
<dbReference type="PANTHER" id="PTHR38479">
    <property type="entry name" value="LMO0824 PROTEIN"/>
    <property type="match status" value="1"/>
</dbReference>
<reference evidence="1 2" key="1">
    <citation type="submission" date="2019-01" db="EMBL/GenBank/DDBJ databases">
        <title>Ktedonosporobacter rubrisoli SCAWS-G2.</title>
        <authorList>
            <person name="Huang Y."/>
            <person name="Yan B."/>
        </authorList>
    </citation>
    <scope>NUCLEOTIDE SEQUENCE [LARGE SCALE GENOMIC DNA]</scope>
    <source>
        <strain evidence="1 2">SCAWS-G2</strain>
    </source>
</reference>
<dbReference type="PANTHER" id="PTHR38479:SF2">
    <property type="entry name" value="WINGED HELIX DNA-BINDING DOMAIN-CONTAINING PROTEIN"/>
    <property type="match status" value="1"/>
</dbReference>
<gene>
    <name evidence="1" type="ORF">EPA93_34670</name>
</gene>